<dbReference type="SUPFAM" id="SSF49599">
    <property type="entry name" value="TRAF domain-like"/>
    <property type="match status" value="2"/>
</dbReference>
<dbReference type="AlphaFoldDB" id="A0A2P6SF25"/>
<accession>A0A2P6SF25</accession>
<dbReference type="InterPro" id="IPR002083">
    <property type="entry name" value="MATH/TRAF_dom"/>
</dbReference>
<dbReference type="OMA" id="NTISVVY"/>
<organism evidence="2 3">
    <name type="scientific">Rosa chinensis</name>
    <name type="common">China rose</name>
    <dbReference type="NCBI Taxonomy" id="74649"/>
    <lineage>
        <taxon>Eukaryota</taxon>
        <taxon>Viridiplantae</taxon>
        <taxon>Streptophyta</taxon>
        <taxon>Embryophyta</taxon>
        <taxon>Tracheophyta</taxon>
        <taxon>Spermatophyta</taxon>
        <taxon>Magnoliopsida</taxon>
        <taxon>eudicotyledons</taxon>
        <taxon>Gunneridae</taxon>
        <taxon>Pentapetalae</taxon>
        <taxon>rosids</taxon>
        <taxon>fabids</taxon>
        <taxon>Rosales</taxon>
        <taxon>Rosaceae</taxon>
        <taxon>Rosoideae</taxon>
        <taxon>Rosoideae incertae sedis</taxon>
        <taxon>Rosa</taxon>
    </lineage>
</organism>
<dbReference type="Proteomes" id="UP000238479">
    <property type="component" value="Chromosome 1"/>
</dbReference>
<dbReference type="PANTHER" id="PTHR46162:SF40">
    <property type="entry name" value="TRAF-LIKE FAMILY PROTEIN"/>
    <property type="match status" value="1"/>
</dbReference>
<dbReference type="InterPro" id="IPR008974">
    <property type="entry name" value="TRAF-like"/>
</dbReference>
<evidence type="ECO:0000313" key="2">
    <source>
        <dbReference type="EMBL" id="PRQ57282.1"/>
    </source>
</evidence>
<protein>
    <submittedName>
        <fullName evidence="2">Putative ubiquitinyl hydrolase 1</fullName>
        <ecNumber evidence="2">3.4.19.12</ecNumber>
    </submittedName>
</protein>
<dbReference type="EC" id="3.4.19.12" evidence="2"/>
<dbReference type="Pfam" id="PF22486">
    <property type="entry name" value="MATH_2"/>
    <property type="match status" value="2"/>
</dbReference>
<gene>
    <name evidence="2" type="ORF">RchiOBHm_Chr1g0346551</name>
</gene>
<dbReference type="SMART" id="SM00061">
    <property type="entry name" value="MATH"/>
    <property type="match status" value="2"/>
</dbReference>
<feature type="domain" description="MATH" evidence="1">
    <location>
        <begin position="175"/>
        <end position="323"/>
    </location>
</feature>
<feature type="domain" description="MATH" evidence="1">
    <location>
        <begin position="22"/>
        <end position="155"/>
    </location>
</feature>
<comment type="caution">
    <text evidence="2">The sequence shown here is derived from an EMBL/GenBank/DDBJ whole genome shotgun (WGS) entry which is preliminary data.</text>
</comment>
<dbReference type="Gene3D" id="2.60.210.10">
    <property type="entry name" value="Apoptosis, Tumor Necrosis Factor Receptor Associated Protein 2, Chain A"/>
    <property type="match status" value="2"/>
</dbReference>
<dbReference type="EMBL" id="PDCK01000039">
    <property type="protein sequence ID" value="PRQ57282.1"/>
    <property type="molecule type" value="Genomic_DNA"/>
</dbReference>
<dbReference type="STRING" id="74649.A0A2P6SF25"/>
<evidence type="ECO:0000259" key="1">
    <source>
        <dbReference type="PROSITE" id="PS50144"/>
    </source>
</evidence>
<dbReference type="CDD" id="cd00121">
    <property type="entry name" value="MATH"/>
    <property type="match status" value="2"/>
</dbReference>
<name>A0A2P6SF25_ROSCH</name>
<keyword evidence="3" id="KW-1185">Reference proteome</keyword>
<dbReference type="PANTHER" id="PTHR46162">
    <property type="entry name" value="TRAF-LIKE FAMILY PROTEIN"/>
    <property type="match status" value="1"/>
</dbReference>
<proteinExistence type="predicted"/>
<sequence length="333" mass="38240">MPFSAMENQNIGVTRSKRDLPPAHFSLKIQTYSLLPKTEVEKYDSGVFEAGGHKWRLSLHPNETEEGIGYISLYLAIAETDTYPEGWEVYADYKLFVLDHLQKKYLTVQDADGDMKRFHKEKTEWGFAKLLTLEAFKNSSNGYLVDDCCEFGAEVFVYSRNNEWESLAMVKEPSDGTFRYEMENFSAKAQPSYYSKVFTVGERNWKLKVWPKGNGAQRGKALSIFVILDDWKSLPPKRTLYAKYKLRILDQVSGKHEQTTGTSPHFLHILYLLVKLASLGISSHWFSSSSSEWGFPIFLTLDKLHQDSNGFIKDDKLIAEIEFLTISVIKVYS</sequence>
<dbReference type="Gramene" id="PRQ57282">
    <property type="protein sequence ID" value="PRQ57282"/>
    <property type="gene ID" value="RchiOBHm_Chr1g0346551"/>
</dbReference>
<dbReference type="GO" id="GO:0004843">
    <property type="term" value="F:cysteine-type deubiquitinase activity"/>
    <property type="evidence" value="ECO:0007669"/>
    <property type="project" value="UniProtKB-EC"/>
</dbReference>
<evidence type="ECO:0000313" key="3">
    <source>
        <dbReference type="Proteomes" id="UP000238479"/>
    </source>
</evidence>
<dbReference type="PROSITE" id="PS50144">
    <property type="entry name" value="MATH"/>
    <property type="match status" value="2"/>
</dbReference>
<keyword evidence="2" id="KW-0378">Hydrolase</keyword>
<reference evidence="2 3" key="1">
    <citation type="journal article" date="2018" name="Nat. Genet.">
        <title>The Rosa genome provides new insights in the design of modern roses.</title>
        <authorList>
            <person name="Bendahmane M."/>
        </authorList>
    </citation>
    <scope>NUCLEOTIDE SEQUENCE [LARGE SCALE GENOMIC DNA]</scope>
    <source>
        <strain evidence="3">cv. Old Blush</strain>
    </source>
</reference>